<sequence>MVIRDEAGNELRGFHPDLALRPMPLALVVVAFRGRVLMMLNAFRRHWELPGGMLEAGEGPEAAALRELAEETGILATTAEFAVVAEFALVAPVRREYAAVYRLALEAPPRPVVSDEALAFRWWDPATPVPPEMSPLDAAIARQVCPVR</sequence>
<dbReference type="CDD" id="cd02883">
    <property type="entry name" value="NUDIX_Hydrolase"/>
    <property type="match status" value="1"/>
</dbReference>
<evidence type="ECO:0000313" key="7">
    <source>
        <dbReference type="Proteomes" id="UP000250434"/>
    </source>
</evidence>
<dbReference type="PRINTS" id="PR00502">
    <property type="entry name" value="NUDIXFAMILY"/>
</dbReference>
<accession>A0A344L2H9</accession>
<evidence type="ECO:0000313" key="6">
    <source>
        <dbReference type="EMBL" id="AXB42253.1"/>
    </source>
</evidence>
<dbReference type="EMBL" id="CP015163">
    <property type="protein sequence ID" value="AXB42253.1"/>
    <property type="molecule type" value="Genomic_DNA"/>
</dbReference>
<dbReference type="AlphaFoldDB" id="A0A344L2H9"/>
<dbReference type="InterPro" id="IPR020476">
    <property type="entry name" value="Nudix_hydrolase"/>
</dbReference>
<evidence type="ECO:0000259" key="5">
    <source>
        <dbReference type="PROSITE" id="PS51462"/>
    </source>
</evidence>
<dbReference type="GO" id="GO:0016787">
    <property type="term" value="F:hydrolase activity"/>
    <property type="evidence" value="ECO:0007669"/>
    <property type="project" value="UniProtKB-KW"/>
</dbReference>
<evidence type="ECO:0000256" key="4">
    <source>
        <dbReference type="RuleBase" id="RU003476"/>
    </source>
</evidence>
<dbReference type="RefSeq" id="WP_236808812.1">
    <property type="nucleotide sequence ID" value="NZ_CP015163.1"/>
</dbReference>
<dbReference type="SUPFAM" id="SSF55811">
    <property type="entry name" value="Nudix"/>
    <property type="match status" value="1"/>
</dbReference>
<comment type="similarity">
    <text evidence="2 4">Belongs to the Nudix hydrolase family.</text>
</comment>
<dbReference type="KEGG" id="aab:A4R43_06675"/>
<comment type="cofactor">
    <cofactor evidence="1">
        <name>Mg(2+)</name>
        <dbReference type="ChEBI" id="CHEBI:18420"/>
    </cofactor>
</comment>
<dbReference type="InterPro" id="IPR020084">
    <property type="entry name" value="NUDIX_hydrolase_CS"/>
</dbReference>
<dbReference type="InterPro" id="IPR000086">
    <property type="entry name" value="NUDIX_hydrolase_dom"/>
</dbReference>
<dbReference type="PANTHER" id="PTHR43046">
    <property type="entry name" value="GDP-MANNOSE MANNOSYL HYDROLASE"/>
    <property type="match status" value="1"/>
</dbReference>
<keyword evidence="7" id="KW-1185">Reference proteome</keyword>
<dbReference type="PROSITE" id="PS00893">
    <property type="entry name" value="NUDIX_BOX"/>
    <property type="match status" value="1"/>
</dbReference>
<organism evidence="6 7">
    <name type="scientific">Amycolatopsis albispora</name>
    <dbReference type="NCBI Taxonomy" id="1804986"/>
    <lineage>
        <taxon>Bacteria</taxon>
        <taxon>Bacillati</taxon>
        <taxon>Actinomycetota</taxon>
        <taxon>Actinomycetes</taxon>
        <taxon>Pseudonocardiales</taxon>
        <taxon>Pseudonocardiaceae</taxon>
        <taxon>Amycolatopsis</taxon>
    </lineage>
</organism>
<dbReference type="Proteomes" id="UP000250434">
    <property type="component" value="Chromosome"/>
</dbReference>
<dbReference type="PANTHER" id="PTHR43046:SF14">
    <property type="entry name" value="MUTT_NUDIX FAMILY PROTEIN"/>
    <property type="match status" value="1"/>
</dbReference>
<name>A0A344L2H9_9PSEU</name>
<gene>
    <name evidence="6" type="ORF">A4R43_06675</name>
</gene>
<feature type="domain" description="Nudix hydrolase" evidence="5">
    <location>
        <begin position="19"/>
        <end position="146"/>
    </location>
</feature>
<evidence type="ECO:0000256" key="3">
    <source>
        <dbReference type="ARBA" id="ARBA00022801"/>
    </source>
</evidence>
<evidence type="ECO:0000256" key="2">
    <source>
        <dbReference type="ARBA" id="ARBA00005582"/>
    </source>
</evidence>
<dbReference type="InterPro" id="IPR015797">
    <property type="entry name" value="NUDIX_hydrolase-like_dom_sf"/>
</dbReference>
<keyword evidence="3 4" id="KW-0378">Hydrolase</keyword>
<dbReference type="Gene3D" id="3.90.79.10">
    <property type="entry name" value="Nucleoside Triphosphate Pyrophosphohydrolase"/>
    <property type="match status" value="1"/>
</dbReference>
<dbReference type="Pfam" id="PF00293">
    <property type="entry name" value="NUDIX"/>
    <property type="match status" value="1"/>
</dbReference>
<proteinExistence type="inferred from homology"/>
<reference evidence="6 7" key="1">
    <citation type="submission" date="2016-04" db="EMBL/GenBank/DDBJ databases">
        <title>Complete genome sequence and analysis of deep-sea sediment isolate, Amycolatopsis sp. WP1.</title>
        <authorList>
            <person name="Wang H."/>
            <person name="Chen S."/>
            <person name="Wu Q."/>
        </authorList>
    </citation>
    <scope>NUCLEOTIDE SEQUENCE [LARGE SCALE GENOMIC DNA]</scope>
    <source>
        <strain evidence="6 7">WP1</strain>
    </source>
</reference>
<protein>
    <recommendedName>
        <fullName evidence="5">Nudix hydrolase domain-containing protein</fullName>
    </recommendedName>
</protein>
<evidence type="ECO:0000256" key="1">
    <source>
        <dbReference type="ARBA" id="ARBA00001946"/>
    </source>
</evidence>
<dbReference type="PROSITE" id="PS51462">
    <property type="entry name" value="NUDIX"/>
    <property type="match status" value="1"/>
</dbReference>